<proteinExistence type="predicted"/>
<protein>
    <submittedName>
        <fullName evidence="1">Uncharacterized protein</fullName>
    </submittedName>
</protein>
<evidence type="ECO:0000313" key="2">
    <source>
        <dbReference type="Proteomes" id="UP000712281"/>
    </source>
</evidence>
<sequence length="77" mass="8117">MEAMEAMNKAVVPMNGGGGGGYRGDGGDVVVMKVTVALLVNVCVDIVNVVGRVVDEDQWLSWSMSKYGKLSNVNVSI</sequence>
<evidence type="ECO:0000313" key="1">
    <source>
        <dbReference type="EMBL" id="KAF2577775.1"/>
    </source>
</evidence>
<gene>
    <name evidence="1" type="ORF">F2Q68_00004181</name>
</gene>
<dbReference type="AlphaFoldDB" id="A0A8S9J6W5"/>
<dbReference type="Proteomes" id="UP000712281">
    <property type="component" value="Unassembled WGS sequence"/>
</dbReference>
<reference evidence="1" key="1">
    <citation type="submission" date="2019-12" db="EMBL/GenBank/DDBJ databases">
        <title>Genome sequencing and annotation of Brassica cretica.</title>
        <authorList>
            <person name="Studholme D.J."/>
            <person name="Sarris P.F."/>
        </authorList>
    </citation>
    <scope>NUCLEOTIDE SEQUENCE</scope>
    <source>
        <strain evidence="1">PFS-001/15</strain>
        <tissue evidence="1">Leaf</tissue>
    </source>
</reference>
<comment type="caution">
    <text evidence="1">The sequence shown here is derived from an EMBL/GenBank/DDBJ whole genome shotgun (WGS) entry which is preliminary data.</text>
</comment>
<dbReference type="EMBL" id="QGKW02001660">
    <property type="protein sequence ID" value="KAF2577775.1"/>
    <property type="molecule type" value="Genomic_DNA"/>
</dbReference>
<organism evidence="1 2">
    <name type="scientific">Brassica cretica</name>
    <name type="common">Mustard</name>
    <dbReference type="NCBI Taxonomy" id="69181"/>
    <lineage>
        <taxon>Eukaryota</taxon>
        <taxon>Viridiplantae</taxon>
        <taxon>Streptophyta</taxon>
        <taxon>Embryophyta</taxon>
        <taxon>Tracheophyta</taxon>
        <taxon>Spermatophyta</taxon>
        <taxon>Magnoliopsida</taxon>
        <taxon>eudicotyledons</taxon>
        <taxon>Gunneridae</taxon>
        <taxon>Pentapetalae</taxon>
        <taxon>rosids</taxon>
        <taxon>malvids</taxon>
        <taxon>Brassicales</taxon>
        <taxon>Brassicaceae</taxon>
        <taxon>Brassiceae</taxon>
        <taxon>Brassica</taxon>
    </lineage>
</organism>
<accession>A0A8S9J6W5</accession>
<name>A0A8S9J6W5_BRACR</name>